<keyword evidence="1" id="KW-0472">Membrane</keyword>
<evidence type="ECO:0000256" key="1">
    <source>
        <dbReference type="SAM" id="Phobius"/>
    </source>
</evidence>
<keyword evidence="1" id="KW-1133">Transmembrane helix</keyword>
<keyword evidence="3" id="KW-1185">Reference proteome</keyword>
<evidence type="ECO:0000313" key="3">
    <source>
        <dbReference type="Proteomes" id="UP001159405"/>
    </source>
</evidence>
<reference evidence="2 3" key="1">
    <citation type="submission" date="2022-05" db="EMBL/GenBank/DDBJ databases">
        <authorList>
            <consortium name="Genoscope - CEA"/>
            <person name="William W."/>
        </authorList>
    </citation>
    <scope>NUCLEOTIDE SEQUENCE [LARGE SCALE GENOMIC DNA]</scope>
</reference>
<dbReference type="Proteomes" id="UP001159405">
    <property type="component" value="Unassembled WGS sequence"/>
</dbReference>
<keyword evidence="1" id="KW-0812">Transmembrane</keyword>
<sequence>MDIQLGKTNIRKQVGGSLLTSILSMGRALAPTLGKTLGSLALAGLASEGASQLVKKISGGNIFTDVVDFGRKLEKKISGGQVGGFIVLYNRLNRMFPYKDLLTAKQQMDLLEDAQLGSDFHIRPTQMQSGRGLGIILATIGIPLAILYEWVSLGLHICKRWCHQLF</sequence>
<dbReference type="EMBL" id="CALNXK010000004">
    <property type="protein sequence ID" value="CAH3035620.1"/>
    <property type="molecule type" value="Genomic_DNA"/>
</dbReference>
<evidence type="ECO:0000313" key="2">
    <source>
        <dbReference type="EMBL" id="CAH3035620.1"/>
    </source>
</evidence>
<comment type="caution">
    <text evidence="2">The sequence shown here is derived from an EMBL/GenBank/DDBJ whole genome shotgun (WGS) entry which is preliminary data.</text>
</comment>
<protein>
    <submittedName>
        <fullName evidence="2">Uncharacterized protein</fullName>
    </submittedName>
</protein>
<feature type="transmembrane region" description="Helical" evidence="1">
    <location>
        <begin position="132"/>
        <end position="151"/>
    </location>
</feature>
<gene>
    <name evidence="2" type="ORF">PLOB_00031245</name>
</gene>
<accession>A0ABN8MW69</accession>
<proteinExistence type="predicted"/>
<organism evidence="2 3">
    <name type="scientific">Porites lobata</name>
    <dbReference type="NCBI Taxonomy" id="104759"/>
    <lineage>
        <taxon>Eukaryota</taxon>
        <taxon>Metazoa</taxon>
        <taxon>Cnidaria</taxon>
        <taxon>Anthozoa</taxon>
        <taxon>Hexacorallia</taxon>
        <taxon>Scleractinia</taxon>
        <taxon>Fungiina</taxon>
        <taxon>Poritidae</taxon>
        <taxon>Porites</taxon>
    </lineage>
</organism>
<name>A0ABN8MW69_9CNID</name>